<comment type="caution">
    <text evidence="2">The sequence shown here is derived from an EMBL/GenBank/DDBJ whole genome shotgun (WGS) entry which is preliminary data.</text>
</comment>
<sequence length="58" mass="6796">MNKLLRMKITLFERFALISWVVVVVYLFAVFRDQTHPDGTLDELLKLFFSSLSAAYLQ</sequence>
<name>A0ABY2CL03_METMH</name>
<keyword evidence="1" id="KW-0812">Transmembrane</keyword>
<evidence type="ECO:0000313" key="3">
    <source>
        <dbReference type="Proteomes" id="UP000295649"/>
    </source>
</evidence>
<evidence type="ECO:0000256" key="1">
    <source>
        <dbReference type="SAM" id="Phobius"/>
    </source>
</evidence>
<gene>
    <name evidence="2" type="ORF">EDE11_11032</name>
</gene>
<keyword evidence="1" id="KW-1133">Transmembrane helix</keyword>
<organism evidence="2 3">
    <name type="scientific">Methylomonas methanica</name>
    <dbReference type="NCBI Taxonomy" id="421"/>
    <lineage>
        <taxon>Bacteria</taxon>
        <taxon>Pseudomonadati</taxon>
        <taxon>Pseudomonadota</taxon>
        <taxon>Gammaproteobacteria</taxon>
        <taxon>Methylococcales</taxon>
        <taxon>Methylococcaceae</taxon>
        <taxon>Methylomonas</taxon>
    </lineage>
</organism>
<evidence type="ECO:0000313" key="2">
    <source>
        <dbReference type="EMBL" id="TCV83077.1"/>
    </source>
</evidence>
<keyword evidence="3" id="KW-1185">Reference proteome</keyword>
<proteinExistence type="predicted"/>
<dbReference type="Proteomes" id="UP000295649">
    <property type="component" value="Unassembled WGS sequence"/>
</dbReference>
<protein>
    <submittedName>
        <fullName evidence="2">Uncharacterized protein</fullName>
    </submittedName>
</protein>
<feature type="transmembrane region" description="Helical" evidence="1">
    <location>
        <begin position="12"/>
        <end position="31"/>
    </location>
</feature>
<accession>A0ABY2CL03</accession>
<reference evidence="2 3" key="1">
    <citation type="submission" date="2019-03" db="EMBL/GenBank/DDBJ databases">
        <title>Systems level insights into methane cycling in arid and semi-arid ecosystems.</title>
        <authorList>
            <person name="Kalyuzhnaya M."/>
        </authorList>
    </citation>
    <scope>NUCLEOTIDE SEQUENCE [LARGE SCALE GENOMIC DNA]</scope>
    <source>
        <strain evidence="2 3">S-1</strain>
    </source>
</reference>
<dbReference type="EMBL" id="SMCN01000010">
    <property type="protein sequence ID" value="TCV83077.1"/>
    <property type="molecule type" value="Genomic_DNA"/>
</dbReference>
<keyword evidence="1" id="KW-0472">Membrane</keyword>